<dbReference type="AlphaFoldDB" id="A0A1I1GD16"/>
<feature type="transmembrane region" description="Helical" evidence="6">
    <location>
        <begin position="68"/>
        <end position="86"/>
    </location>
</feature>
<dbReference type="InterPro" id="IPR006214">
    <property type="entry name" value="Bax_inhibitor_1-related"/>
</dbReference>
<dbReference type="RefSeq" id="WP_092541105.1">
    <property type="nucleotide sequence ID" value="NZ_FOKV01000002.1"/>
</dbReference>
<evidence type="ECO:0000256" key="2">
    <source>
        <dbReference type="ARBA" id="ARBA00010350"/>
    </source>
</evidence>
<reference evidence="8" key="1">
    <citation type="submission" date="2016-10" db="EMBL/GenBank/DDBJ databases">
        <authorList>
            <person name="Varghese N."/>
            <person name="Submissions S."/>
        </authorList>
    </citation>
    <scope>NUCLEOTIDE SEQUENCE [LARGE SCALE GENOMIC DNA]</scope>
    <source>
        <strain evidence="8">DSM 24499</strain>
    </source>
</reference>
<accession>A0A1I1GD16</accession>
<evidence type="ECO:0000313" key="8">
    <source>
        <dbReference type="Proteomes" id="UP000199438"/>
    </source>
</evidence>
<name>A0A1I1GD16_9FLAO</name>
<evidence type="ECO:0000256" key="3">
    <source>
        <dbReference type="ARBA" id="ARBA00022692"/>
    </source>
</evidence>
<gene>
    <name evidence="7" type="ORF">SAMN04487907_102225</name>
</gene>
<dbReference type="Proteomes" id="UP000199438">
    <property type="component" value="Unassembled WGS sequence"/>
</dbReference>
<evidence type="ECO:0000256" key="1">
    <source>
        <dbReference type="ARBA" id="ARBA00004141"/>
    </source>
</evidence>
<dbReference type="PANTHER" id="PTHR23291:SF50">
    <property type="entry name" value="PROTEIN LIFEGUARD 4"/>
    <property type="match status" value="1"/>
</dbReference>
<dbReference type="PANTHER" id="PTHR23291">
    <property type="entry name" value="BAX INHIBITOR-RELATED"/>
    <property type="match status" value="1"/>
</dbReference>
<dbReference type="EMBL" id="FOKV01000002">
    <property type="protein sequence ID" value="SFC09629.1"/>
    <property type="molecule type" value="Genomic_DNA"/>
</dbReference>
<dbReference type="OrthoDB" id="9793828at2"/>
<feature type="transmembrane region" description="Helical" evidence="6">
    <location>
        <begin position="35"/>
        <end position="56"/>
    </location>
</feature>
<comment type="similarity">
    <text evidence="2 6">Belongs to the BI1 family.</text>
</comment>
<evidence type="ECO:0000313" key="7">
    <source>
        <dbReference type="EMBL" id="SFC09629.1"/>
    </source>
</evidence>
<proteinExistence type="inferred from homology"/>
<comment type="subcellular location">
    <subcellularLocation>
        <location evidence="1">Membrane</location>
        <topology evidence="1">Multi-pass membrane protein</topology>
    </subcellularLocation>
</comment>
<feature type="transmembrane region" description="Helical" evidence="6">
    <location>
        <begin position="98"/>
        <end position="118"/>
    </location>
</feature>
<dbReference type="Pfam" id="PF01027">
    <property type="entry name" value="Bax1-I"/>
    <property type="match status" value="1"/>
</dbReference>
<feature type="transmembrane region" description="Helical" evidence="6">
    <location>
        <begin position="216"/>
        <end position="240"/>
    </location>
</feature>
<sequence>MNSDSQISENINPEEQVIYSDAQLKQGQTAYINKVFNWMSLALLITGVTAFFAAGSYEFMNLIFSNKLVFYGLIIGEVLLVGYIGANIQKLSTTTATALFILYSVLNGITLSFILLVFTSASIATTFFVTAGTFGAMSAYGYFTKRDLTSIGNLCFMALIGIIIASIVNIFFFSEILYWVITYAGVLIFVGLTAYDTQKIKRMYRAGMEDSDIGHNLALMGAITLYLDFINMFLFLLRIFGNRK</sequence>
<evidence type="ECO:0008006" key="9">
    <source>
        <dbReference type="Google" id="ProtNLM"/>
    </source>
</evidence>
<feature type="transmembrane region" description="Helical" evidence="6">
    <location>
        <begin position="124"/>
        <end position="143"/>
    </location>
</feature>
<keyword evidence="4 6" id="KW-1133">Transmembrane helix</keyword>
<organism evidence="7 8">
    <name type="scientific">Zunongwangia mangrovi</name>
    <dbReference type="NCBI Taxonomy" id="1334022"/>
    <lineage>
        <taxon>Bacteria</taxon>
        <taxon>Pseudomonadati</taxon>
        <taxon>Bacteroidota</taxon>
        <taxon>Flavobacteriia</taxon>
        <taxon>Flavobacteriales</taxon>
        <taxon>Flavobacteriaceae</taxon>
        <taxon>Zunongwangia</taxon>
    </lineage>
</organism>
<feature type="transmembrane region" description="Helical" evidence="6">
    <location>
        <begin position="176"/>
        <end position="195"/>
    </location>
</feature>
<dbReference type="STRING" id="1334022.SAMN04487907_102225"/>
<protein>
    <recommendedName>
        <fullName evidence="9">Modulator of FtsH protease</fullName>
    </recommendedName>
</protein>
<keyword evidence="3 6" id="KW-0812">Transmembrane</keyword>
<dbReference type="GO" id="GO:0005886">
    <property type="term" value="C:plasma membrane"/>
    <property type="evidence" value="ECO:0007669"/>
    <property type="project" value="TreeGrafter"/>
</dbReference>
<keyword evidence="8" id="KW-1185">Reference proteome</keyword>
<evidence type="ECO:0000256" key="4">
    <source>
        <dbReference type="ARBA" id="ARBA00022989"/>
    </source>
</evidence>
<dbReference type="CDD" id="cd10432">
    <property type="entry name" value="BI-1-like_bacterial"/>
    <property type="match status" value="1"/>
</dbReference>
<evidence type="ECO:0000256" key="5">
    <source>
        <dbReference type="ARBA" id="ARBA00023136"/>
    </source>
</evidence>
<evidence type="ECO:0000256" key="6">
    <source>
        <dbReference type="RuleBase" id="RU004379"/>
    </source>
</evidence>
<feature type="transmembrane region" description="Helical" evidence="6">
    <location>
        <begin position="150"/>
        <end position="170"/>
    </location>
</feature>
<keyword evidence="5 6" id="KW-0472">Membrane</keyword>